<dbReference type="HAMAP" id="MF_01678">
    <property type="entry name" value="Salvage_MtnA"/>
    <property type="match status" value="1"/>
</dbReference>
<dbReference type="InterPro" id="IPR005251">
    <property type="entry name" value="IF-M1Pi"/>
</dbReference>
<keyword evidence="2" id="KW-0486">Methionine biosynthesis</keyword>
<dbReference type="SUPFAM" id="SSF100950">
    <property type="entry name" value="NagB/RpiA/CoA transferase-like"/>
    <property type="match status" value="1"/>
</dbReference>
<dbReference type="InterPro" id="IPR037171">
    <property type="entry name" value="NagB/RpiA_transferase-like"/>
</dbReference>
<dbReference type="Pfam" id="PF01008">
    <property type="entry name" value="IF-2B"/>
    <property type="match status" value="1"/>
</dbReference>
<dbReference type="EC" id="5.3.1.23" evidence="2"/>
<reference evidence="3 4" key="1">
    <citation type="journal article" date="2016" name="Nat. Commun.">
        <title>Thousands of microbial genomes shed light on interconnected biogeochemical processes in an aquifer system.</title>
        <authorList>
            <person name="Anantharaman K."/>
            <person name="Brown C.T."/>
            <person name="Hug L.A."/>
            <person name="Sharon I."/>
            <person name="Castelle C.J."/>
            <person name="Probst A.J."/>
            <person name="Thomas B.C."/>
            <person name="Singh A."/>
            <person name="Wilkins M.J."/>
            <person name="Karaoz U."/>
            <person name="Brodie E.L."/>
            <person name="Williams K.H."/>
            <person name="Hubbard S.S."/>
            <person name="Banfield J.F."/>
        </authorList>
    </citation>
    <scope>NUCLEOTIDE SEQUENCE [LARGE SCALE GENOMIC DNA]</scope>
</reference>
<comment type="similarity">
    <text evidence="2">Belongs to the EIF-2B alpha/beta/delta subunits family. MtnA subfamily.</text>
</comment>
<dbReference type="InterPro" id="IPR042529">
    <property type="entry name" value="IF_2B-like_C"/>
</dbReference>
<evidence type="ECO:0000313" key="4">
    <source>
        <dbReference type="Proteomes" id="UP000177230"/>
    </source>
</evidence>
<dbReference type="FunFam" id="3.40.50.10470:FF:000006">
    <property type="entry name" value="Methylthioribose-1-phosphate isomerase"/>
    <property type="match status" value="1"/>
</dbReference>
<keyword evidence="1 2" id="KW-0413">Isomerase</keyword>
<dbReference type="GO" id="GO:0046523">
    <property type="term" value="F:S-methyl-5-thioribose-1-phosphate isomerase activity"/>
    <property type="evidence" value="ECO:0007669"/>
    <property type="project" value="UniProtKB-UniRule"/>
</dbReference>
<comment type="function">
    <text evidence="2">Catalyzes the interconversion of methylthioribose-1-phosphate (MTR-1-P) into methylthioribulose-1-phosphate (MTRu-1-P).</text>
</comment>
<dbReference type="Gene3D" id="3.40.50.10470">
    <property type="entry name" value="Translation initiation factor eif-2b, domain 2"/>
    <property type="match status" value="1"/>
</dbReference>
<evidence type="ECO:0000313" key="3">
    <source>
        <dbReference type="EMBL" id="OGF14169.1"/>
    </source>
</evidence>
<name>A0A1F5RIB8_9BACT</name>
<accession>A0A1F5RIB8</accession>
<dbReference type="InterPro" id="IPR027363">
    <property type="entry name" value="M1Pi_N"/>
</dbReference>
<comment type="pathway">
    <text evidence="2">Amino-acid biosynthesis; L-methionine biosynthesis via salvage pathway; L-methionine from S-methyl-5-thio-alpha-D-ribose 1-phosphate: step 1/6.</text>
</comment>
<dbReference type="InterPro" id="IPR000649">
    <property type="entry name" value="IF-2B-related"/>
</dbReference>
<dbReference type="Proteomes" id="UP000177230">
    <property type="component" value="Unassembled WGS sequence"/>
</dbReference>
<dbReference type="NCBIfam" id="TIGR00512">
    <property type="entry name" value="salvage_mtnA"/>
    <property type="match status" value="1"/>
</dbReference>
<dbReference type="NCBIfam" id="TIGR00524">
    <property type="entry name" value="eIF-2B_rel"/>
    <property type="match status" value="1"/>
</dbReference>
<feature type="site" description="Transition state stabilizer" evidence="2">
    <location>
        <position position="155"/>
    </location>
</feature>
<feature type="binding site" evidence="2">
    <location>
        <position position="194"/>
    </location>
    <ligand>
        <name>substrate</name>
    </ligand>
</feature>
<dbReference type="NCBIfam" id="NF004326">
    <property type="entry name" value="PRK05720.1"/>
    <property type="match status" value="1"/>
</dbReference>
<dbReference type="UniPathway" id="UPA00904">
    <property type="reaction ID" value="UER00874"/>
</dbReference>
<organism evidence="3 4">
    <name type="scientific">Candidatus Edwardsbacteria bacterium GWF2_54_11</name>
    <dbReference type="NCBI Taxonomy" id="1817851"/>
    <lineage>
        <taxon>Bacteria</taxon>
        <taxon>Candidatus Edwardsiibacteriota</taxon>
    </lineage>
</organism>
<dbReference type="PANTHER" id="PTHR43475:SF1">
    <property type="entry name" value="METHYLTHIORIBOSE-1-PHOSPHATE ISOMERASE"/>
    <property type="match status" value="1"/>
</dbReference>
<protein>
    <recommendedName>
        <fullName evidence="2">Methylthioribose-1-phosphate isomerase</fullName>
        <shortName evidence="2">M1Pi</shortName>
        <shortName evidence="2">MTR-1-P isomerase</shortName>
        <ecNumber evidence="2">5.3.1.23</ecNumber>
    </recommendedName>
    <alternativeName>
        <fullName evidence="2">S-methyl-5-thioribose-1-phosphate isomerase</fullName>
    </alternativeName>
</protein>
<comment type="caution">
    <text evidence="3">The sequence shown here is derived from an EMBL/GenBank/DDBJ whole genome shotgun (WGS) entry which is preliminary data.</text>
</comment>
<dbReference type="PANTHER" id="PTHR43475">
    <property type="entry name" value="METHYLTHIORIBOSE-1-PHOSPHATE ISOMERASE"/>
    <property type="match status" value="1"/>
</dbReference>
<sequence>MQKVIAWRNGTIKLLDQRWLPQRTEYLVCQKVEDLAAAIEGLAVRGAPLIGIAGAYGLVLGIWRSGAGNISADFRKSYLRIQRTRPTAVNLFWALGRMEARFNSLIKSGVKAEALKKKMLQAALDIHHDDAATCGLIGRHGAELIKKNSTIITHCNTGALATGGIGTALGIISTAYNMGRVRSVYVDETRPLLQGARLTAWELARQKIPAVLICDNMAASLMAAGKIDCAIVGADRICANGDFANKIGTYSLAINARYHGVPFYVAAPLSTFDRSLKDGSRMPIEQRNPDEVRRFGQCRAAPGKMAVFNPSFDVTPGKLVSAIITEKGVIRAPFGRSIKAISG</sequence>
<comment type="catalytic activity">
    <reaction evidence="2">
        <text>5-(methylsulfanyl)-alpha-D-ribose 1-phosphate = 5-(methylsulfanyl)-D-ribulose 1-phosphate</text>
        <dbReference type="Rhea" id="RHEA:19989"/>
        <dbReference type="ChEBI" id="CHEBI:58533"/>
        <dbReference type="ChEBI" id="CHEBI:58548"/>
        <dbReference type="EC" id="5.3.1.23"/>
    </reaction>
</comment>
<evidence type="ECO:0000256" key="1">
    <source>
        <dbReference type="ARBA" id="ARBA00023235"/>
    </source>
</evidence>
<feature type="binding site" evidence="2">
    <location>
        <position position="85"/>
    </location>
    <ligand>
        <name>substrate</name>
    </ligand>
</feature>
<keyword evidence="2" id="KW-0028">Amino-acid biosynthesis</keyword>
<feature type="binding site" evidence="2">
    <location>
        <begin position="45"/>
        <end position="47"/>
    </location>
    <ligand>
        <name>substrate</name>
    </ligand>
</feature>
<dbReference type="InterPro" id="IPR011559">
    <property type="entry name" value="Initiation_fac_2B_a/b/d"/>
</dbReference>
<proteinExistence type="inferred from homology"/>
<evidence type="ECO:0000256" key="2">
    <source>
        <dbReference type="HAMAP-Rule" id="MF_01678"/>
    </source>
</evidence>
<feature type="active site" description="Proton donor" evidence="2">
    <location>
        <position position="235"/>
    </location>
</feature>
<gene>
    <name evidence="2" type="primary">mtnA</name>
    <name evidence="3" type="ORF">A2024_07440</name>
</gene>
<dbReference type="EMBL" id="MFFM01000007">
    <property type="protein sequence ID" value="OGF14169.1"/>
    <property type="molecule type" value="Genomic_DNA"/>
</dbReference>
<dbReference type="GO" id="GO:0019509">
    <property type="term" value="P:L-methionine salvage from methylthioadenosine"/>
    <property type="evidence" value="ECO:0007669"/>
    <property type="project" value="UniProtKB-UniRule"/>
</dbReference>
<dbReference type="Gene3D" id="1.20.120.420">
    <property type="entry name" value="translation initiation factor eif-2b, domain 1"/>
    <property type="match status" value="1"/>
</dbReference>
<feature type="binding site" evidence="2">
    <location>
        <begin position="245"/>
        <end position="246"/>
    </location>
    <ligand>
        <name>substrate</name>
    </ligand>
</feature>
<dbReference type="FunFam" id="1.20.120.420:FF:000003">
    <property type="entry name" value="Methylthioribose-1-phosphate isomerase"/>
    <property type="match status" value="1"/>
</dbReference>
<dbReference type="AlphaFoldDB" id="A0A1F5RIB8"/>